<dbReference type="RefSeq" id="WP_185441994.1">
    <property type="nucleotide sequence ID" value="NZ_CP043661.1"/>
</dbReference>
<dbReference type="Proteomes" id="UP000515563">
    <property type="component" value="Chromosome"/>
</dbReference>
<dbReference type="InterPro" id="IPR004776">
    <property type="entry name" value="Mem_transp_PIN-like"/>
</dbReference>
<keyword evidence="2" id="KW-0813">Transport</keyword>
<accession>A0A7G6X1D5</accession>
<keyword evidence="5 7" id="KW-1133">Transmembrane helix</keyword>
<evidence type="ECO:0000256" key="2">
    <source>
        <dbReference type="ARBA" id="ARBA00022448"/>
    </source>
</evidence>
<feature type="transmembrane region" description="Helical" evidence="7">
    <location>
        <begin position="192"/>
        <end position="212"/>
    </location>
</feature>
<feature type="transmembrane region" description="Helical" evidence="7">
    <location>
        <begin position="34"/>
        <end position="52"/>
    </location>
</feature>
<dbReference type="AlphaFoldDB" id="A0A7G6X1D5"/>
<sequence length="306" mass="30918">MQGVFVGFATIGLLIGLGILLAHLGIIDEAGQKTLSTLAFFVASPALLLTVLESSDLGAVFSGNVVALAGAVAVSVAVIVTVSVVRKQDLATTTVAAQCAAYANAGNLGLPIAAYVLGDAALVAPLLLLQLLLLQPLVLTLLDAAVSPTRLSVGAVLARPFKNPITVGSALGLALAVSGVRLPQVLNDPLELVAGMAVPSMLLAYGVSLRLGPLPGRGVSAGQLGLVVGLKMVVQPMSAYLIGRFIIGLDTPALLAVTVLSALPTAQNVFVIASRYNRGALLARDAIFVSTIASVPVVLLVTALIA</sequence>
<feature type="transmembrane region" description="Helical" evidence="7">
    <location>
        <begin position="97"/>
        <end position="117"/>
    </location>
</feature>
<feature type="transmembrane region" description="Helical" evidence="7">
    <location>
        <begin position="6"/>
        <end position="27"/>
    </location>
</feature>
<dbReference type="Pfam" id="PF03547">
    <property type="entry name" value="Mem_trans"/>
    <property type="match status" value="1"/>
</dbReference>
<gene>
    <name evidence="8" type="ORF">F1D05_21720</name>
</gene>
<evidence type="ECO:0000256" key="1">
    <source>
        <dbReference type="ARBA" id="ARBA00004141"/>
    </source>
</evidence>
<evidence type="ECO:0000256" key="4">
    <source>
        <dbReference type="ARBA" id="ARBA00022692"/>
    </source>
</evidence>
<dbReference type="EMBL" id="CP043661">
    <property type="protein sequence ID" value="QNE20050.1"/>
    <property type="molecule type" value="Genomic_DNA"/>
</dbReference>
<evidence type="ECO:0000256" key="5">
    <source>
        <dbReference type="ARBA" id="ARBA00022989"/>
    </source>
</evidence>
<keyword evidence="4 7" id="KW-0812">Transmembrane</keyword>
<keyword evidence="6 7" id="KW-0472">Membrane</keyword>
<evidence type="ECO:0000256" key="6">
    <source>
        <dbReference type="ARBA" id="ARBA00023136"/>
    </source>
</evidence>
<comment type="subcellular location">
    <subcellularLocation>
        <location evidence="1">Membrane</location>
        <topology evidence="1">Multi-pass membrane protein</topology>
    </subcellularLocation>
</comment>
<feature type="transmembrane region" description="Helical" evidence="7">
    <location>
        <begin position="64"/>
        <end position="85"/>
    </location>
</feature>
<dbReference type="KEGG" id="kqi:F1D05_21720"/>
<dbReference type="GO" id="GO:0016020">
    <property type="term" value="C:membrane"/>
    <property type="evidence" value="ECO:0007669"/>
    <property type="project" value="UniProtKB-SubCell"/>
</dbReference>
<feature type="transmembrane region" description="Helical" evidence="7">
    <location>
        <begin position="286"/>
        <end position="305"/>
    </location>
</feature>
<dbReference type="GO" id="GO:0055085">
    <property type="term" value="P:transmembrane transport"/>
    <property type="evidence" value="ECO:0007669"/>
    <property type="project" value="InterPro"/>
</dbReference>
<evidence type="ECO:0000256" key="7">
    <source>
        <dbReference type="SAM" id="Phobius"/>
    </source>
</evidence>
<feature type="transmembrane region" description="Helical" evidence="7">
    <location>
        <begin position="253"/>
        <end position="274"/>
    </location>
</feature>
<keyword evidence="9" id="KW-1185">Reference proteome</keyword>
<reference evidence="9" key="1">
    <citation type="submission" date="2019-09" db="EMBL/GenBank/DDBJ databases">
        <title>Antimicrobial potential of Antarctic Bacteria.</title>
        <authorList>
            <person name="Benaud N."/>
            <person name="Edwards R.J."/>
            <person name="Ferrari B.C."/>
        </authorList>
    </citation>
    <scope>NUCLEOTIDE SEQUENCE [LARGE SCALE GENOMIC DNA]</scope>
    <source>
        <strain evidence="9">SPB151</strain>
    </source>
</reference>
<reference evidence="8 9" key="2">
    <citation type="journal article" date="2020" name="Microbiol. Resour. Announc.">
        <title>Antarctic desert soil bacteria exhibit high novel natural product potential, evaluated through long-read genome sequencing and comparative genomics.</title>
        <authorList>
            <person name="Benaud N."/>
            <person name="Edwards R.J."/>
            <person name="Amos T.G."/>
            <person name="D'Agostino P.M."/>
            <person name="Gutierrez-Chavez C."/>
            <person name="Montgomery K."/>
            <person name="Nicetic I."/>
            <person name="Ferrari B.C."/>
        </authorList>
    </citation>
    <scope>NUCLEOTIDE SEQUENCE [LARGE SCALE GENOMIC DNA]</scope>
    <source>
        <strain evidence="8 9">SPB151</strain>
    </source>
</reference>
<evidence type="ECO:0000256" key="3">
    <source>
        <dbReference type="ARBA" id="ARBA00022475"/>
    </source>
</evidence>
<name>A0A7G6X1D5_9ACTN</name>
<feature type="transmembrane region" description="Helical" evidence="7">
    <location>
        <begin position="224"/>
        <end position="247"/>
    </location>
</feature>
<evidence type="ECO:0000313" key="9">
    <source>
        <dbReference type="Proteomes" id="UP000515563"/>
    </source>
</evidence>
<evidence type="ECO:0000313" key="8">
    <source>
        <dbReference type="EMBL" id="QNE20050.1"/>
    </source>
</evidence>
<keyword evidence="3" id="KW-1003">Cell membrane</keyword>
<dbReference type="PANTHER" id="PTHR36838:SF3">
    <property type="entry name" value="TRANSPORTER AUXIN EFFLUX CARRIER EC FAMILY"/>
    <property type="match status" value="1"/>
</dbReference>
<protein>
    <submittedName>
        <fullName evidence="8">AEC family transporter</fullName>
    </submittedName>
</protein>
<proteinExistence type="predicted"/>
<dbReference type="PANTHER" id="PTHR36838">
    <property type="entry name" value="AUXIN EFFLUX CARRIER FAMILY PROTEIN"/>
    <property type="match status" value="1"/>
</dbReference>
<organism evidence="8 9">
    <name type="scientific">Kribbella qitaiheensis</name>
    <dbReference type="NCBI Taxonomy" id="1544730"/>
    <lineage>
        <taxon>Bacteria</taxon>
        <taxon>Bacillati</taxon>
        <taxon>Actinomycetota</taxon>
        <taxon>Actinomycetes</taxon>
        <taxon>Propionibacteriales</taxon>
        <taxon>Kribbellaceae</taxon>
        <taxon>Kribbella</taxon>
    </lineage>
</organism>